<protein>
    <recommendedName>
        <fullName evidence="7">Methylthioribose kinase</fullName>
        <shortName evidence="7">MTR kinase</shortName>
        <ecNumber evidence="7">2.7.1.100</ecNumber>
    </recommendedName>
</protein>
<dbReference type="PIRSF" id="PIRSF031134">
    <property type="entry name" value="MTRK"/>
    <property type="match status" value="1"/>
</dbReference>
<dbReference type="GO" id="GO:0046522">
    <property type="term" value="F:S-methyl-5-thioribose kinase activity"/>
    <property type="evidence" value="ECO:0007669"/>
    <property type="project" value="UniProtKB-EC"/>
</dbReference>
<comment type="pathway">
    <text evidence="7">Amino-acid biosynthesis; L-methionine biosynthesis via salvage pathway; S-methyl-5-thio-alpha-D-ribose 1-phosphate from S-methyl-5'-thioadenosine (hydrolase route): step 2/2.</text>
</comment>
<sequence>MTVLTENTYKPLTNEDAAALVRKLKLIDGHDLAVSEIGDGNLNLVFRVQSSTESIIVKQALPYAKVVGESWPLTLDRARIESEALILAAKYVPDLVPKVLYSDSTLAVTIMEDLSDHSILRKSLIEGTAFSKLAAHIGQFTARTAFYTSDFYLHPFEKKKLVQHFSNPELCKITEDLVFTDPFFDHDTNEFSSALKPDVEKIWNDELLKKEAATLKYQFLTQAEVLLHGDLHTGSIFVTEKSTKVIDPEFAFYGPIGFDLGQFFANIALNYLSQHHHSSEPFNRKETQETLLTVIQETWTVFQNEFTRLVHEESKEVFARTPGVLQNVLEKTFIDSVGFAGCEIIRRTIGLAHVADLDSIPCEDVQLFLKKKALHLGTSLIKSRKSISSIEQFTSIIRGA</sequence>
<dbReference type="EMBL" id="JBHTCP010000014">
    <property type="protein sequence ID" value="MFC7371748.1"/>
    <property type="molecule type" value="Genomic_DNA"/>
</dbReference>
<evidence type="ECO:0000256" key="3">
    <source>
        <dbReference type="ARBA" id="ARBA00022679"/>
    </source>
</evidence>
<evidence type="ECO:0000256" key="6">
    <source>
        <dbReference type="ARBA" id="ARBA00022840"/>
    </source>
</evidence>
<keyword evidence="4 7" id="KW-0547">Nucleotide-binding</keyword>
<dbReference type="Gene3D" id="3.90.1200.10">
    <property type="match status" value="1"/>
</dbReference>
<dbReference type="PANTHER" id="PTHR34273:SF2">
    <property type="entry name" value="METHYLTHIORIBOSE KINASE"/>
    <property type="match status" value="1"/>
</dbReference>
<evidence type="ECO:0000256" key="1">
    <source>
        <dbReference type="ARBA" id="ARBA00010165"/>
    </source>
</evidence>
<keyword evidence="6 7" id="KW-0067">ATP-binding</keyword>
<evidence type="ECO:0000256" key="4">
    <source>
        <dbReference type="ARBA" id="ARBA00022741"/>
    </source>
</evidence>
<keyword evidence="3 7" id="KW-0808">Transferase</keyword>
<feature type="binding site" evidence="7">
    <location>
        <begin position="112"/>
        <end position="114"/>
    </location>
    <ligand>
        <name>ATP</name>
        <dbReference type="ChEBI" id="CHEBI:30616"/>
    </ligand>
</feature>
<feature type="binding site" evidence="7">
    <location>
        <position position="58"/>
    </location>
    <ligand>
        <name>ATP</name>
        <dbReference type="ChEBI" id="CHEBI:30616"/>
    </ligand>
</feature>
<comment type="subunit">
    <text evidence="2 7">Homodimer.</text>
</comment>
<keyword evidence="7" id="KW-0486">Methionine biosynthesis</keyword>
<proteinExistence type="inferred from homology"/>
<accession>A0ABW2NRF3</accession>
<dbReference type="EC" id="2.7.1.100" evidence="7"/>
<evidence type="ECO:0000259" key="8">
    <source>
        <dbReference type="Pfam" id="PF01636"/>
    </source>
</evidence>
<comment type="catalytic activity">
    <reaction evidence="7">
        <text>5-(methylsulfanyl)-D-ribose + ATP = 5-(methylsulfanyl)-alpha-D-ribose 1-phosphate + ADP + H(+)</text>
        <dbReference type="Rhea" id="RHEA:22312"/>
        <dbReference type="ChEBI" id="CHEBI:15378"/>
        <dbReference type="ChEBI" id="CHEBI:30616"/>
        <dbReference type="ChEBI" id="CHEBI:58533"/>
        <dbReference type="ChEBI" id="CHEBI:78440"/>
        <dbReference type="ChEBI" id="CHEBI:456216"/>
        <dbReference type="EC" id="2.7.1.100"/>
    </reaction>
</comment>
<organism evidence="9 10">
    <name type="scientific">Fictibacillus iocasae</name>
    <dbReference type="NCBI Taxonomy" id="2715437"/>
    <lineage>
        <taxon>Bacteria</taxon>
        <taxon>Bacillati</taxon>
        <taxon>Bacillota</taxon>
        <taxon>Bacilli</taxon>
        <taxon>Bacillales</taxon>
        <taxon>Fictibacillaceae</taxon>
        <taxon>Fictibacillus</taxon>
    </lineage>
</organism>
<dbReference type="PANTHER" id="PTHR34273">
    <property type="entry name" value="METHYLTHIORIBOSE KINASE"/>
    <property type="match status" value="1"/>
</dbReference>
<dbReference type="NCBIfam" id="TIGR01767">
    <property type="entry name" value="MTRK"/>
    <property type="match status" value="1"/>
</dbReference>
<feature type="binding site" evidence="7">
    <location>
        <position position="346"/>
    </location>
    <ligand>
        <name>substrate</name>
    </ligand>
</feature>
<dbReference type="InterPro" id="IPR009212">
    <property type="entry name" value="Methylthioribose_kinase"/>
</dbReference>
<reference evidence="10" key="1">
    <citation type="journal article" date="2019" name="Int. J. Syst. Evol. Microbiol.">
        <title>The Global Catalogue of Microorganisms (GCM) 10K type strain sequencing project: providing services to taxonomists for standard genome sequencing and annotation.</title>
        <authorList>
            <consortium name="The Broad Institute Genomics Platform"/>
            <consortium name="The Broad Institute Genome Sequencing Center for Infectious Disease"/>
            <person name="Wu L."/>
            <person name="Ma J."/>
        </authorList>
    </citation>
    <scope>NUCLEOTIDE SEQUENCE [LARGE SCALE GENOMIC DNA]</scope>
    <source>
        <strain evidence="10">NBRC 106396</strain>
    </source>
</reference>
<comment type="similarity">
    <text evidence="1 7">Belongs to the methylthioribose kinase family.</text>
</comment>
<feature type="binding site" evidence="7">
    <location>
        <position position="230"/>
    </location>
    <ligand>
        <name>substrate</name>
    </ligand>
</feature>
<keyword evidence="5 7" id="KW-0418">Kinase</keyword>
<gene>
    <name evidence="7 9" type="primary">mtnK</name>
    <name evidence="9" type="ORF">ACFQPF_08670</name>
</gene>
<dbReference type="SUPFAM" id="SSF56112">
    <property type="entry name" value="Protein kinase-like (PK-like)"/>
    <property type="match status" value="1"/>
</dbReference>
<feature type="binding site" evidence="7">
    <location>
        <begin position="247"/>
        <end position="249"/>
    </location>
    <ligand>
        <name>ATP</name>
        <dbReference type="ChEBI" id="CHEBI:30616"/>
    </ligand>
</feature>
<name>A0ABW2NRF3_9BACL</name>
<keyword evidence="7" id="KW-0028">Amino-acid biosynthesis</keyword>
<evidence type="ECO:0000313" key="9">
    <source>
        <dbReference type="EMBL" id="MFC7371748.1"/>
    </source>
</evidence>
<dbReference type="Gene3D" id="3.30.200.20">
    <property type="entry name" value="Phosphorylase Kinase, domain 1"/>
    <property type="match status" value="1"/>
</dbReference>
<feature type="binding site" evidence="7">
    <location>
        <position position="43"/>
    </location>
    <ligand>
        <name>ATP</name>
        <dbReference type="ChEBI" id="CHEBI:30616"/>
    </ligand>
</feature>
<comment type="caution">
    <text evidence="9">The sequence shown here is derived from an EMBL/GenBank/DDBJ whole genome shotgun (WGS) entry which is preliminary data.</text>
</comment>
<dbReference type="RefSeq" id="WP_379748634.1">
    <property type="nucleotide sequence ID" value="NZ_JBHTCP010000014.1"/>
</dbReference>
<evidence type="ECO:0000313" key="10">
    <source>
        <dbReference type="Proteomes" id="UP001596549"/>
    </source>
</evidence>
<evidence type="ECO:0000256" key="2">
    <source>
        <dbReference type="ARBA" id="ARBA00011738"/>
    </source>
</evidence>
<evidence type="ECO:0000256" key="5">
    <source>
        <dbReference type="ARBA" id="ARBA00022777"/>
    </source>
</evidence>
<dbReference type="InterPro" id="IPR002575">
    <property type="entry name" value="Aminoglycoside_PTrfase"/>
</dbReference>
<dbReference type="Proteomes" id="UP001596549">
    <property type="component" value="Unassembled WGS sequence"/>
</dbReference>
<dbReference type="HAMAP" id="MF_01683">
    <property type="entry name" value="Salvage_MtnK"/>
    <property type="match status" value="1"/>
</dbReference>
<dbReference type="Pfam" id="PF01636">
    <property type="entry name" value="APH"/>
    <property type="match status" value="1"/>
</dbReference>
<keyword evidence="10" id="KW-1185">Reference proteome</keyword>
<dbReference type="InterPro" id="IPR011009">
    <property type="entry name" value="Kinase-like_dom_sf"/>
</dbReference>
<comment type="function">
    <text evidence="7">Catalyzes the phosphorylation of methylthioribose into methylthioribose-1-phosphate.</text>
</comment>
<evidence type="ECO:0000256" key="7">
    <source>
        <dbReference type="HAMAP-Rule" id="MF_01683"/>
    </source>
</evidence>
<feature type="domain" description="Aminoglycoside phosphotransferase" evidence="8">
    <location>
        <begin position="34"/>
        <end position="264"/>
    </location>
</feature>